<dbReference type="Pfam" id="PF19570">
    <property type="entry name" value="DUF6088"/>
    <property type="match status" value="1"/>
</dbReference>
<evidence type="ECO:0000313" key="2">
    <source>
        <dbReference type="Proteomes" id="UP001500936"/>
    </source>
</evidence>
<accession>A0ABP8KMQ5</accession>
<dbReference type="RefSeq" id="WP_345269153.1">
    <property type="nucleotide sequence ID" value="NZ_BAABHB010000007.1"/>
</dbReference>
<proteinExistence type="predicted"/>
<name>A0ABP8KMQ5_9BACT</name>
<organism evidence="1 2">
    <name type="scientific">Nibrella viscosa</name>
    <dbReference type="NCBI Taxonomy" id="1084524"/>
    <lineage>
        <taxon>Bacteria</taxon>
        <taxon>Pseudomonadati</taxon>
        <taxon>Bacteroidota</taxon>
        <taxon>Cytophagia</taxon>
        <taxon>Cytophagales</taxon>
        <taxon>Spirosomataceae</taxon>
        <taxon>Nibrella</taxon>
    </lineage>
</organism>
<dbReference type="InterPro" id="IPR045738">
    <property type="entry name" value="DUF6088"/>
</dbReference>
<evidence type="ECO:0000313" key="1">
    <source>
        <dbReference type="EMBL" id="GAA4410397.1"/>
    </source>
</evidence>
<gene>
    <name evidence="1" type="ORF">GCM10023187_34920</name>
</gene>
<dbReference type="EMBL" id="BAABHB010000007">
    <property type="protein sequence ID" value="GAA4410397.1"/>
    <property type="molecule type" value="Genomic_DNA"/>
</dbReference>
<comment type="caution">
    <text evidence="1">The sequence shown here is derived from an EMBL/GenBank/DDBJ whole genome shotgun (WGS) entry which is preliminary data.</text>
</comment>
<reference evidence="2" key="1">
    <citation type="journal article" date="2019" name="Int. J. Syst. Evol. Microbiol.">
        <title>The Global Catalogue of Microorganisms (GCM) 10K type strain sequencing project: providing services to taxonomists for standard genome sequencing and annotation.</title>
        <authorList>
            <consortium name="The Broad Institute Genomics Platform"/>
            <consortium name="The Broad Institute Genome Sequencing Center for Infectious Disease"/>
            <person name="Wu L."/>
            <person name="Ma J."/>
        </authorList>
    </citation>
    <scope>NUCLEOTIDE SEQUENCE [LARGE SCALE GENOMIC DNA]</scope>
    <source>
        <strain evidence="2">JCM 17925</strain>
    </source>
</reference>
<dbReference type="Proteomes" id="UP001500936">
    <property type="component" value="Unassembled WGS sequence"/>
</dbReference>
<keyword evidence="2" id="KW-1185">Reference proteome</keyword>
<sequence length="137" mass="15087">MGKRLTLESKVSRRIARKSGNVFLRDDFKDLGDYDQVGRVLKRLADKGNIVRIGYGLYAKAKVSALTGEIVPVSTLPNLGKAALRRLKVKTAPSSAELAYQAGQSTQVPTGRLIGVKRRVSRKIGYKGAYLKYEYVA</sequence>
<protein>
    <submittedName>
        <fullName evidence="1">DUF6088 family protein</fullName>
    </submittedName>
</protein>